<proteinExistence type="predicted"/>
<organism evidence="2 3">
    <name type="scientific">Trichoderma citrinoviride</name>
    <dbReference type="NCBI Taxonomy" id="58853"/>
    <lineage>
        <taxon>Eukaryota</taxon>
        <taxon>Fungi</taxon>
        <taxon>Dikarya</taxon>
        <taxon>Ascomycota</taxon>
        <taxon>Pezizomycotina</taxon>
        <taxon>Sordariomycetes</taxon>
        <taxon>Hypocreomycetidae</taxon>
        <taxon>Hypocreales</taxon>
        <taxon>Hypocreaceae</taxon>
        <taxon>Trichoderma</taxon>
    </lineage>
</organism>
<keyword evidence="3" id="KW-1185">Reference proteome</keyword>
<keyword evidence="1" id="KW-0812">Transmembrane</keyword>
<sequence>MPVRAAAAICGAAVRHSIYFVALGGPPVQLLFASNFFAPAVGSGALPAGVELLVLTLTGTCYLVVSNKPG</sequence>
<evidence type="ECO:0000313" key="3">
    <source>
        <dbReference type="Proteomes" id="UP000241546"/>
    </source>
</evidence>
<feature type="transmembrane region" description="Helical" evidence="1">
    <location>
        <begin position="41"/>
        <end position="65"/>
    </location>
</feature>
<feature type="non-terminal residue" evidence="2">
    <location>
        <position position="1"/>
    </location>
</feature>
<dbReference type="GeneID" id="36600479"/>
<dbReference type="RefSeq" id="XP_024752199.1">
    <property type="nucleotide sequence ID" value="XM_024892361.1"/>
</dbReference>
<evidence type="ECO:0000256" key="1">
    <source>
        <dbReference type="SAM" id="Phobius"/>
    </source>
</evidence>
<evidence type="ECO:0000313" key="2">
    <source>
        <dbReference type="EMBL" id="PTB68879.1"/>
    </source>
</evidence>
<keyword evidence="1" id="KW-0472">Membrane</keyword>
<dbReference type="EMBL" id="KZ680209">
    <property type="protein sequence ID" value="PTB68879.1"/>
    <property type="molecule type" value="Genomic_DNA"/>
</dbReference>
<dbReference type="Proteomes" id="UP000241546">
    <property type="component" value="Unassembled WGS sequence"/>
</dbReference>
<reference evidence="3" key="1">
    <citation type="submission" date="2016-07" db="EMBL/GenBank/DDBJ databases">
        <title>Multiple horizontal gene transfer events from other fungi enriched the ability of initially mycotrophic Trichoderma (Ascomycota) to feed on dead plant biomass.</title>
        <authorList>
            <consortium name="DOE Joint Genome Institute"/>
            <person name="Atanasova L."/>
            <person name="Chenthamara K."/>
            <person name="Zhang J."/>
            <person name="Grujic M."/>
            <person name="Henrissat B."/>
            <person name="Kuo A."/>
            <person name="Aerts A."/>
            <person name="Salamov A."/>
            <person name="Lipzen A."/>
            <person name="Labutti K."/>
            <person name="Barry K."/>
            <person name="Miao Y."/>
            <person name="Rahimi M.J."/>
            <person name="Shen Q."/>
            <person name="Grigoriev I.V."/>
            <person name="Kubicek C.P."/>
            <person name="Druzhinina I.S."/>
        </authorList>
    </citation>
    <scope>NUCLEOTIDE SEQUENCE [LARGE SCALE GENOMIC DNA]</scope>
    <source>
        <strain evidence="3">TUCIM 6016</strain>
    </source>
</reference>
<dbReference type="AlphaFoldDB" id="A0A2T4BI00"/>
<name>A0A2T4BI00_9HYPO</name>
<keyword evidence="1" id="KW-1133">Transmembrane helix</keyword>
<protein>
    <submittedName>
        <fullName evidence="2">Uncharacterized protein</fullName>
    </submittedName>
</protein>
<gene>
    <name evidence="2" type="ORF">BBK36DRAFT_1134592</name>
</gene>
<accession>A0A2T4BI00</accession>